<dbReference type="Proteomes" id="UP000268321">
    <property type="component" value="Unassembled WGS sequence"/>
</dbReference>
<gene>
    <name evidence="2" type="ORF">METBISCDRAFT_20544</name>
    <name evidence="3" type="ORF">METBISCDRAFT_28768</name>
</gene>
<feature type="compositionally biased region" description="Polar residues" evidence="1">
    <location>
        <begin position="1"/>
        <end position="10"/>
    </location>
</feature>
<dbReference type="CDD" id="cd23703">
    <property type="entry name" value="mS26_PET12"/>
    <property type="match status" value="1"/>
</dbReference>
<sequence length="306" mass="34871">MRPSAATFSKRTLKHGGKSGVLPKVRPVFKKNPIMPPAEWELAQEAHIEQGYAEGMPVPQRKGFKVTRTPKRPVVVPVEERLRKIMAHRGVPENLHELSPEERWEAQKNQIRMDHLKEAYMVEARRVEKLAALRAEQVAQQASTQTQTESEESEATKLTLPTIDSYLQGPLMWPRTPEEQAIVEEQRLLNRKTMELQVKEAKANKLLELYHAAENFITTEEELEAAITDAFENKIGRFESSERLAEDKLFGYFSSFSDLRANERLVRDEILGEIDGKPGLASVRDTLSGDAARYTREAEARLNNRA</sequence>
<reference evidence="4" key="1">
    <citation type="journal article" date="2018" name="Nat. Microbiol.">
        <title>Leveraging single-cell genomics to expand the fungal tree of life.</title>
        <authorList>
            <person name="Ahrendt S.R."/>
            <person name="Quandt C.A."/>
            <person name="Ciobanu D."/>
            <person name="Clum A."/>
            <person name="Salamov A."/>
            <person name="Andreopoulos B."/>
            <person name="Cheng J.F."/>
            <person name="Woyke T."/>
            <person name="Pelin A."/>
            <person name="Henrissat B."/>
            <person name="Reynolds N.K."/>
            <person name="Benny G.L."/>
            <person name="Smith M.E."/>
            <person name="James T.Y."/>
            <person name="Grigoriev I.V."/>
        </authorList>
    </citation>
    <scope>NUCLEOTIDE SEQUENCE [LARGE SCALE GENOMIC DNA]</scope>
    <source>
        <strain evidence="4">Baker2002</strain>
    </source>
</reference>
<dbReference type="EMBL" id="ML004898">
    <property type="protein sequence ID" value="RKP28476.1"/>
    <property type="molecule type" value="Genomic_DNA"/>
</dbReference>
<feature type="region of interest" description="Disordered" evidence="1">
    <location>
        <begin position="1"/>
        <end position="24"/>
    </location>
</feature>
<keyword evidence="4" id="KW-1185">Reference proteome</keyword>
<dbReference type="EMBL" id="ML004580">
    <property type="protein sequence ID" value="RKP28797.1"/>
    <property type="molecule type" value="Genomic_DNA"/>
</dbReference>
<evidence type="ECO:0000313" key="4">
    <source>
        <dbReference type="Proteomes" id="UP000268321"/>
    </source>
</evidence>
<accession>A0A4P9Z763</accession>
<reference evidence="2" key="2">
    <citation type="submission" date="2018-08" db="EMBL/GenBank/DDBJ databases">
        <title>Leveraging single-cell genomics to expand the Fungal Tree of Life.</title>
        <authorList>
            <consortium name="DOE Joint Genome Institute"/>
            <person name="Ahrendt S.R."/>
            <person name="Quandt C.A."/>
            <person name="Ciobanu D."/>
            <person name="Clum A."/>
            <person name="Salamov A."/>
            <person name="Andreopoulos B."/>
            <person name="Cheng J.-F."/>
            <person name="Woyke T."/>
            <person name="Pelin A."/>
            <person name="Henrissat B."/>
            <person name="Reynolds N."/>
            <person name="Benny G.L."/>
            <person name="Smith M.E."/>
            <person name="James T.Y."/>
            <person name="Grigoriev I.V."/>
        </authorList>
    </citation>
    <scope>NUCLEOTIDE SEQUENCE</scope>
    <source>
        <strain evidence="2">Baker2002</strain>
    </source>
</reference>
<name>A0A4P9Z763_9ASCO</name>
<proteinExistence type="predicted"/>
<evidence type="ECO:0000313" key="2">
    <source>
        <dbReference type="EMBL" id="RKP28476.1"/>
    </source>
</evidence>
<dbReference type="AlphaFoldDB" id="A0A4P9Z763"/>
<evidence type="ECO:0000313" key="3">
    <source>
        <dbReference type="EMBL" id="RKP28797.1"/>
    </source>
</evidence>
<protein>
    <submittedName>
        <fullName evidence="2">Uncharacterized protein</fullName>
    </submittedName>
</protein>
<evidence type="ECO:0000256" key="1">
    <source>
        <dbReference type="SAM" id="MobiDB-lite"/>
    </source>
</evidence>
<dbReference type="InterPro" id="IPR058940">
    <property type="entry name" value="mS26_fungi"/>
</dbReference>
<dbReference type="Pfam" id="PF26163">
    <property type="entry name" value="mS26"/>
    <property type="match status" value="1"/>
</dbReference>
<organism evidence="2 4">
    <name type="scientific">Metschnikowia bicuspidata</name>
    <dbReference type="NCBI Taxonomy" id="27322"/>
    <lineage>
        <taxon>Eukaryota</taxon>
        <taxon>Fungi</taxon>
        <taxon>Dikarya</taxon>
        <taxon>Ascomycota</taxon>
        <taxon>Saccharomycotina</taxon>
        <taxon>Pichiomycetes</taxon>
        <taxon>Metschnikowiaceae</taxon>
        <taxon>Metschnikowia</taxon>
    </lineage>
</organism>
<dbReference type="OrthoDB" id="5223508at2759"/>